<dbReference type="Proteomes" id="UP000215914">
    <property type="component" value="Unassembled WGS sequence"/>
</dbReference>
<accession>A0A9K3ELJ3</accession>
<dbReference type="EMBL" id="MNCJ02000328">
    <property type="protein sequence ID" value="KAF5776026.1"/>
    <property type="molecule type" value="Genomic_DNA"/>
</dbReference>
<gene>
    <name evidence="1" type="ORF">HanXRQr2_Chr13g0618701</name>
</gene>
<comment type="caution">
    <text evidence="1">The sequence shown here is derived from an EMBL/GenBank/DDBJ whole genome shotgun (WGS) entry which is preliminary data.</text>
</comment>
<organism evidence="1 2">
    <name type="scientific">Helianthus annuus</name>
    <name type="common">Common sunflower</name>
    <dbReference type="NCBI Taxonomy" id="4232"/>
    <lineage>
        <taxon>Eukaryota</taxon>
        <taxon>Viridiplantae</taxon>
        <taxon>Streptophyta</taxon>
        <taxon>Embryophyta</taxon>
        <taxon>Tracheophyta</taxon>
        <taxon>Spermatophyta</taxon>
        <taxon>Magnoliopsida</taxon>
        <taxon>eudicotyledons</taxon>
        <taxon>Gunneridae</taxon>
        <taxon>Pentapetalae</taxon>
        <taxon>asterids</taxon>
        <taxon>campanulids</taxon>
        <taxon>Asterales</taxon>
        <taxon>Asteraceae</taxon>
        <taxon>Asteroideae</taxon>
        <taxon>Heliantheae alliance</taxon>
        <taxon>Heliantheae</taxon>
        <taxon>Helianthus</taxon>
    </lineage>
</organism>
<keyword evidence="2" id="KW-1185">Reference proteome</keyword>
<evidence type="ECO:0000313" key="1">
    <source>
        <dbReference type="EMBL" id="KAF5776026.1"/>
    </source>
</evidence>
<name>A0A9K3ELJ3_HELAN</name>
<proteinExistence type="predicted"/>
<reference evidence="1" key="1">
    <citation type="journal article" date="2017" name="Nature">
        <title>The sunflower genome provides insights into oil metabolism, flowering and Asterid evolution.</title>
        <authorList>
            <person name="Badouin H."/>
            <person name="Gouzy J."/>
            <person name="Grassa C.J."/>
            <person name="Murat F."/>
            <person name="Staton S.E."/>
            <person name="Cottret L."/>
            <person name="Lelandais-Briere C."/>
            <person name="Owens G.L."/>
            <person name="Carrere S."/>
            <person name="Mayjonade B."/>
            <person name="Legrand L."/>
            <person name="Gill N."/>
            <person name="Kane N.C."/>
            <person name="Bowers J.E."/>
            <person name="Hubner S."/>
            <person name="Bellec A."/>
            <person name="Berard A."/>
            <person name="Berges H."/>
            <person name="Blanchet N."/>
            <person name="Boniface M.C."/>
            <person name="Brunel D."/>
            <person name="Catrice O."/>
            <person name="Chaidir N."/>
            <person name="Claudel C."/>
            <person name="Donnadieu C."/>
            <person name="Faraut T."/>
            <person name="Fievet G."/>
            <person name="Helmstetter N."/>
            <person name="King M."/>
            <person name="Knapp S.J."/>
            <person name="Lai Z."/>
            <person name="Le Paslier M.C."/>
            <person name="Lippi Y."/>
            <person name="Lorenzon L."/>
            <person name="Mandel J.R."/>
            <person name="Marage G."/>
            <person name="Marchand G."/>
            <person name="Marquand E."/>
            <person name="Bret-Mestries E."/>
            <person name="Morien E."/>
            <person name="Nambeesan S."/>
            <person name="Nguyen T."/>
            <person name="Pegot-Espagnet P."/>
            <person name="Pouilly N."/>
            <person name="Raftis F."/>
            <person name="Sallet E."/>
            <person name="Schiex T."/>
            <person name="Thomas J."/>
            <person name="Vandecasteele C."/>
            <person name="Vares D."/>
            <person name="Vear F."/>
            <person name="Vautrin S."/>
            <person name="Crespi M."/>
            <person name="Mangin B."/>
            <person name="Burke J.M."/>
            <person name="Salse J."/>
            <person name="Munos S."/>
            <person name="Vincourt P."/>
            <person name="Rieseberg L.H."/>
            <person name="Langlade N.B."/>
        </authorList>
    </citation>
    <scope>NUCLEOTIDE SEQUENCE</scope>
    <source>
        <tissue evidence="1">Leaves</tissue>
    </source>
</reference>
<sequence>MGIMLKFSLDDWSSPNNLLSSFSFSRSRPTTQDSSKEVSFPLLGSFRFSSFTIRPRSDFALYRRCNSMVIPSILGDNL</sequence>
<dbReference type="Gramene" id="mRNA:HanXRQr2_Chr13g0618701">
    <property type="protein sequence ID" value="CDS:HanXRQr2_Chr13g0618701.1"/>
    <property type="gene ID" value="HanXRQr2_Chr13g0618701"/>
</dbReference>
<evidence type="ECO:0000313" key="2">
    <source>
        <dbReference type="Proteomes" id="UP000215914"/>
    </source>
</evidence>
<protein>
    <submittedName>
        <fullName evidence="1">Uncharacterized protein</fullName>
    </submittedName>
</protein>
<dbReference type="AlphaFoldDB" id="A0A9K3ELJ3"/>
<reference evidence="1" key="2">
    <citation type="submission" date="2020-06" db="EMBL/GenBank/DDBJ databases">
        <title>Helianthus annuus Genome sequencing and assembly Release 2.</title>
        <authorList>
            <person name="Gouzy J."/>
            <person name="Langlade N."/>
            <person name="Munos S."/>
        </authorList>
    </citation>
    <scope>NUCLEOTIDE SEQUENCE</scope>
    <source>
        <tissue evidence="1">Leaves</tissue>
    </source>
</reference>